<dbReference type="GO" id="GO:0003677">
    <property type="term" value="F:DNA binding"/>
    <property type="evidence" value="ECO:0007669"/>
    <property type="project" value="InterPro"/>
</dbReference>
<dbReference type="EMBL" id="PCGC01000062">
    <property type="protein sequence ID" value="PHL20533.1"/>
    <property type="molecule type" value="Genomic_DNA"/>
</dbReference>
<keyword evidence="3 7" id="KW-0808">Transferase</keyword>
<keyword evidence="4" id="KW-0680">Restriction system</keyword>
<geneLocation type="plasmid" evidence="6">
    <name>pXD5</name>
</geneLocation>
<dbReference type="PROSITE" id="PS00092">
    <property type="entry name" value="N6_MTASE"/>
    <property type="match status" value="1"/>
</dbReference>
<evidence type="ECO:0000256" key="2">
    <source>
        <dbReference type="ARBA" id="ARBA00022603"/>
    </source>
</evidence>
<name>A0A0B5G309_ENTFC</name>
<evidence type="ECO:0000313" key="7">
    <source>
        <dbReference type="EMBL" id="PHL20533.1"/>
    </source>
</evidence>
<dbReference type="InterPro" id="IPR029063">
    <property type="entry name" value="SAM-dependent_MTases_sf"/>
</dbReference>
<dbReference type="RefSeq" id="WP_002330458.1">
    <property type="nucleotide sequence ID" value="NZ_JADKZJ010000041.1"/>
</dbReference>
<keyword evidence="6" id="KW-0614">Plasmid</keyword>
<dbReference type="InterPro" id="IPR002941">
    <property type="entry name" value="DNA_methylase_N4/N6"/>
</dbReference>
<reference evidence="6" key="2">
    <citation type="journal article" date="2015" name="J. Antimicrob. Chemother.">
        <title>Characterization of a multidrug resistance plasmid from Enterococcus faecium that harbours a mobilized bcrABDR locus.</title>
        <authorList>
            <person name="Wang X.M."/>
            <person name="Li X.S."/>
            <person name="Wang Y.B."/>
            <person name="Wei F.S."/>
            <person name="Zhang S.M."/>
            <person name="Shang Y.H."/>
            <person name="Du X.D."/>
        </authorList>
    </citation>
    <scope>NUCLEOTIDE SEQUENCE</scope>
    <source>
        <strain evidence="6">P26</strain>
        <plasmid evidence="6">pXD5</plasmid>
    </source>
</reference>
<evidence type="ECO:0000259" key="5">
    <source>
        <dbReference type="Pfam" id="PF01555"/>
    </source>
</evidence>
<evidence type="ECO:0000256" key="1">
    <source>
        <dbReference type="ARBA" id="ARBA00006594"/>
    </source>
</evidence>
<sequence length="575" mass="66824">MVEQQDLFEFDQLPPIKGFPELRWTNKRPYRSTQYYPAQLKETYGQSDENGWINKIFWGDNLQVMSHMLREYRGKIDLIYIDPPYDSKADYKMKVKPKGQKEVLTDSLSFEEKQYGDIWTNDEYLQFMYERLICLRELLSEEGSIFLHVDYHKAAHLKLIMDEVFGQSNFRNEIIWSYSTLGRPNDRFAQKHDNIYWYGKTSNTFFNLNGAKIPYSKEYIKSHFRDRDDNGNPIRKRFDAGKWRIYYPEEGMIPNAVWDIPYENSQSKNRTPYPTQKPEALLEKIIKATTEEHSLIFDCFMGSGTTQAVASKLGRRYIGADINLGAIQTSTKRLLKIIDEKPETTGFEVYNVNDYDFFRNELEAKQLIIDALEIQPMPASNIYDGELDGRMVKIMPTNRITTKADLSELIANFPYDIFSKRKEESPSESVERITIICMGHEPDLKASLLKEVGDYKLDVNIVDILKDKKALQLKRESEGLAVIQDGQVIIESFFPMNLLQKLSLDEQNVEDWKQLVESVLIDFNYDGAVLNPTEIDIPDKKSFVKGIYDIPKDAGTIRIKITDVLSESLEIEAVK</sequence>
<accession>A0A0B5G309</accession>
<dbReference type="PRINTS" id="PR00508">
    <property type="entry name" value="S21N4MTFRASE"/>
</dbReference>
<dbReference type="Gene3D" id="3.40.50.150">
    <property type="entry name" value="Vaccinia Virus protein VP39"/>
    <property type="match status" value="1"/>
</dbReference>
<dbReference type="SUPFAM" id="SSF53335">
    <property type="entry name" value="S-adenosyl-L-methionine-dependent methyltransferases"/>
    <property type="match status" value="1"/>
</dbReference>
<comment type="similarity">
    <text evidence="1">Belongs to the N(4)/N(6)-methyltransferase family.</text>
</comment>
<feature type="domain" description="DNA methylase N-4/N-6" evidence="5">
    <location>
        <begin position="76"/>
        <end position="330"/>
    </location>
</feature>
<proteinExistence type="inferred from homology"/>
<gene>
    <name evidence="7" type="ORF">CQR37_13795</name>
</gene>
<evidence type="ECO:0000256" key="4">
    <source>
        <dbReference type="ARBA" id="ARBA00022747"/>
    </source>
</evidence>
<evidence type="ECO:0000313" key="8">
    <source>
        <dbReference type="Proteomes" id="UP000224303"/>
    </source>
</evidence>
<dbReference type="InterPro" id="IPR001091">
    <property type="entry name" value="RM_Methyltransferase"/>
</dbReference>
<organism evidence="6">
    <name type="scientific">Enterococcus faecium</name>
    <name type="common">Streptococcus faecium</name>
    <dbReference type="NCBI Taxonomy" id="1352"/>
    <lineage>
        <taxon>Bacteria</taxon>
        <taxon>Bacillati</taxon>
        <taxon>Bacillota</taxon>
        <taxon>Bacilli</taxon>
        <taxon>Lactobacillales</taxon>
        <taxon>Enterococcaceae</taxon>
        <taxon>Enterococcus</taxon>
    </lineage>
</organism>
<protein>
    <submittedName>
        <fullName evidence="7">Site-specific DNA-methyltransferase</fullName>
    </submittedName>
</protein>
<dbReference type="GO" id="GO:0008170">
    <property type="term" value="F:N-methyltransferase activity"/>
    <property type="evidence" value="ECO:0007669"/>
    <property type="project" value="InterPro"/>
</dbReference>
<dbReference type="Proteomes" id="UP000224303">
    <property type="component" value="Unassembled WGS sequence"/>
</dbReference>
<keyword evidence="2 7" id="KW-0489">Methyltransferase</keyword>
<dbReference type="GO" id="GO:0009307">
    <property type="term" value="P:DNA restriction-modification system"/>
    <property type="evidence" value="ECO:0007669"/>
    <property type="project" value="UniProtKB-KW"/>
</dbReference>
<dbReference type="AlphaFoldDB" id="A0A0B5G309"/>
<evidence type="ECO:0000313" key="6">
    <source>
        <dbReference type="EMBL" id="AJF17082.1"/>
    </source>
</evidence>
<evidence type="ECO:0000256" key="3">
    <source>
        <dbReference type="ARBA" id="ARBA00022679"/>
    </source>
</evidence>
<reference evidence="6" key="1">
    <citation type="submission" date="2014-03" db="EMBL/GenBank/DDBJ databases">
        <authorList>
            <person name="Du X.-D."/>
        </authorList>
    </citation>
    <scope>NUCLEOTIDE SEQUENCE</scope>
    <source>
        <strain evidence="6">P26</strain>
        <plasmid evidence="6">pXD5</plasmid>
    </source>
</reference>
<dbReference type="Pfam" id="PF01555">
    <property type="entry name" value="N6_N4_Mtase"/>
    <property type="match status" value="1"/>
</dbReference>
<reference evidence="7 8" key="3">
    <citation type="submission" date="2017-10" db="EMBL/GenBank/DDBJ databases">
        <title>Draft genomes of the Enterococcus faecium isolated from human feces before and after Helicobacter pylori eradication therapy.</title>
        <authorList>
            <person name="Prianichniikov N.A."/>
            <person name="Glushchenko O.E."/>
            <person name="Malakhova M.V."/>
        </authorList>
    </citation>
    <scope>NUCLEOTIDE SEQUENCE [LARGE SCALE GENOMIC DNA]</scope>
    <source>
        <strain evidence="7 8">Hp_5-7</strain>
    </source>
</reference>
<dbReference type="InterPro" id="IPR002052">
    <property type="entry name" value="DNA_methylase_N6_adenine_CS"/>
</dbReference>
<dbReference type="EMBL" id="KJ645709">
    <property type="protein sequence ID" value="AJF17082.1"/>
    <property type="molecule type" value="Genomic_DNA"/>
</dbReference>
<dbReference type="GO" id="GO:0032259">
    <property type="term" value="P:methylation"/>
    <property type="evidence" value="ECO:0007669"/>
    <property type="project" value="UniProtKB-KW"/>
</dbReference>